<evidence type="ECO:0000256" key="4">
    <source>
        <dbReference type="ARBA" id="ARBA00022490"/>
    </source>
</evidence>
<evidence type="ECO:0000256" key="3">
    <source>
        <dbReference type="ARBA" id="ARBA00022475"/>
    </source>
</evidence>
<dbReference type="OrthoDB" id="6250593at2759"/>
<evidence type="ECO:0000256" key="6">
    <source>
        <dbReference type="ARBA" id="ARBA00022771"/>
    </source>
</evidence>
<dbReference type="GO" id="GO:0008270">
    <property type="term" value="F:zinc ion binding"/>
    <property type="evidence" value="ECO:0007669"/>
    <property type="project" value="UniProtKB-KW"/>
</dbReference>
<keyword evidence="3" id="KW-1003">Cell membrane</keyword>
<dbReference type="PANTHER" id="PTHR15135">
    <property type="entry name" value="STAC"/>
    <property type="match status" value="1"/>
</dbReference>
<evidence type="ECO:0000256" key="2">
    <source>
        <dbReference type="ARBA" id="ARBA00004496"/>
    </source>
</evidence>
<dbReference type="Pfam" id="PF26085">
    <property type="entry name" value="SH3_20"/>
    <property type="match status" value="1"/>
</dbReference>
<dbReference type="EMBL" id="UZAM01016891">
    <property type="protein sequence ID" value="VDP45121.1"/>
    <property type="molecule type" value="Genomic_DNA"/>
</dbReference>
<evidence type="ECO:0000313" key="9">
    <source>
        <dbReference type="EMBL" id="VDP45121.1"/>
    </source>
</evidence>
<name>A0A183J864_9BILA</name>
<evidence type="ECO:0000313" key="11">
    <source>
        <dbReference type="WBParaSite" id="SBAD_0001246601-mRNA-1"/>
    </source>
</evidence>
<gene>
    <name evidence="9" type="ORF">SBAD_LOCUS12062</name>
</gene>
<accession>A0A183J864</accession>
<keyword evidence="7" id="KW-0472">Membrane</keyword>
<dbReference type="GO" id="GO:0005886">
    <property type="term" value="C:plasma membrane"/>
    <property type="evidence" value="ECO:0007669"/>
    <property type="project" value="UniProtKB-SubCell"/>
</dbReference>
<keyword evidence="4" id="KW-0963">Cytoplasm</keyword>
<protein>
    <submittedName>
        <fullName evidence="11">Doublecortin domain-containing protein</fullName>
    </submittedName>
</protein>
<dbReference type="InterPro" id="IPR059031">
    <property type="entry name" value="SH3_20"/>
</dbReference>
<evidence type="ECO:0000313" key="10">
    <source>
        <dbReference type="Proteomes" id="UP000270296"/>
    </source>
</evidence>
<reference evidence="9 10" key="2">
    <citation type="submission" date="2018-11" db="EMBL/GenBank/DDBJ databases">
        <authorList>
            <consortium name="Pathogen Informatics"/>
        </authorList>
    </citation>
    <scope>NUCLEOTIDE SEQUENCE [LARGE SCALE GENOMIC DNA]</scope>
</reference>
<evidence type="ECO:0000256" key="5">
    <source>
        <dbReference type="ARBA" id="ARBA00022737"/>
    </source>
</evidence>
<dbReference type="AlphaFoldDB" id="A0A183J864"/>
<dbReference type="GO" id="GO:0005737">
    <property type="term" value="C:cytoplasm"/>
    <property type="evidence" value="ECO:0007669"/>
    <property type="project" value="UniProtKB-SubCell"/>
</dbReference>
<evidence type="ECO:0000256" key="1">
    <source>
        <dbReference type="ARBA" id="ARBA00004236"/>
    </source>
</evidence>
<reference evidence="11" key="1">
    <citation type="submission" date="2016-06" db="UniProtKB">
        <authorList>
            <consortium name="WormBaseParasite"/>
        </authorList>
    </citation>
    <scope>IDENTIFICATION</scope>
</reference>
<evidence type="ECO:0000256" key="7">
    <source>
        <dbReference type="ARBA" id="ARBA00023136"/>
    </source>
</evidence>
<proteinExistence type="predicted"/>
<keyword evidence="6" id="KW-0863">Zinc-finger</keyword>
<dbReference type="PANTHER" id="PTHR15135:SF7">
    <property type="entry name" value="STAC-LIKE, ISOFORM J"/>
    <property type="match status" value="1"/>
</dbReference>
<keyword evidence="6" id="KW-0862">Zinc</keyword>
<dbReference type="InterPro" id="IPR039688">
    <property type="entry name" value="STAC1/2/3"/>
</dbReference>
<dbReference type="GO" id="GO:0003009">
    <property type="term" value="P:skeletal muscle contraction"/>
    <property type="evidence" value="ECO:0007669"/>
    <property type="project" value="TreeGrafter"/>
</dbReference>
<evidence type="ECO:0000259" key="8">
    <source>
        <dbReference type="Pfam" id="PF26085"/>
    </source>
</evidence>
<comment type="subcellular location">
    <subcellularLocation>
        <location evidence="1">Cell membrane</location>
    </subcellularLocation>
    <subcellularLocation>
        <location evidence="2">Cytoplasm</location>
    </subcellularLocation>
</comment>
<keyword evidence="5" id="KW-0677">Repeat</keyword>
<dbReference type="WBParaSite" id="SBAD_0001246601-mRNA-1">
    <property type="protein sequence ID" value="SBAD_0001246601-mRNA-1"/>
    <property type="gene ID" value="SBAD_0001246601"/>
</dbReference>
<sequence length="111" mass="13006">MSRNRRSSCLVFSTMRLAVKFVMKCHINIYFLQFRRSIGIFPSTCVARVYSNERVMQVLQNVNLWDGTKSLRLYRDQVVFAESEEPDGLVPIRTEKDHRINCPATYLICLN</sequence>
<dbReference type="Proteomes" id="UP000270296">
    <property type="component" value="Unassembled WGS sequence"/>
</dbReference>
<keyword evidence="6" id="KW-0479">Metal-binding</keyword>
<dbReference type="GO" id="GO:1903078">
    <property type="term" value="P:positive regulation of protein localization to plasma membrane"/>
    <property type="evidence" value="ECO:0007669"/>
    <property type="project" value="TreeGrafter"/>
</dbReference>
<keyword evidence="10" id="KW-1185">Reference proteome</keyword>
<organism evidence="11">
    <name type="scientific">Soboliphyme baturini</name>
    <dbReference type="NCBI Taxonomy" id="241478"/>
    <lineage>
        <taxon>Eukaryota</taxon>
        <taxon>Metazoa</taxon>
        <taxon>Ecdysozoa</taxon>
        <taxon>Nematoda</taxon>
        <taxon>Enoplea</taxon>
        <taxon>Dorylaimia</taxon>
        <taxon>Dioctophymatida</taxon>
        <taxon>Dioctophymatoidea</taxon>
        <taxon>Soboliphymatidae</taxon>
        <taxon>Soboliphyme</taxon>
    </lineage>
</organism>
<feature type="domain" description="STAC3-related SH3" evidence="8">
    <location>
        <begin position="51"/>
        <end position="109"/>
    </location>
</feature>